<evidence type="ECO:0000313" key="3">
    <source>
        <dbReference type="EMBL" id="OIJ91950.1"/>
    </source>
</evidence>
<dbReference type="Pfam" id="PF19516">
    <property type="entry name" value="DUF6049"/>
    <property type="match status" value="1"/>
</dbReference>
<dbReference type="RefSeq" id="WP_071366681.1">
    <property type="nucleotide sequence ID" value="NZ_MLYP01000039.1"/>
</dbReference>
<dbReference type="PROSITE" id="PS00430">
    <property type="entry name" value="TONB_DEPENDENT_REC_1"/>
    <property type="match status" value="1"/>
</dbReference>
<dbReference type="InterPro" id="IPR046112">
    <property type="entry name" value="DUF6049"/>
</dbReference>
<feature type="compositionally biased region" description="Low complexity" evidence="1">
    <location>
        <begin position="767"/>
        <end position="782"/>
    </location>
</feature>
<dbReference type="OrthoDB" id="3797035at2"/>
<sequence length="813" mass="85173">MAEAADFQGMSPSPARRWLRRTGTLLAGAPLLAGLLQLPTGPAAHAAEKSTAVAAGGSRTVAVSLNSLSPSVPDDGDTLTVSGTVTNNSKQPITGAHVGLRVGPSLTSRTSIEDAARHTGYLPGVDGSEVGGKYVQNFTRLAPGVAQDFSISVPVKKLNLGSDGVYELGVSLSGRTSAQPSYEQVLGIQRTFLPWQPDGAAAKTKTSFLWPLISSVHLASETLPNQEQTPVFQNDDLAKEISPGGRLSQLLSLGKDLDVTWVIDPDLLASVDAMTDSYSVKGDGDSVTAGKDQAVAKRWLADLEKAVQNKEVVALPFADPDLASLAHNGKNVTGSLSHLKDATDVAARTVETILHVKPDTDFAWPVNGAIDPSIIKVATSAGADKVIARSDSLKETGGLSYTPTAARPIGGGTTAVVADYGLSTAFEGDMTSAGNSTLAVQEFLAQSLMINLEEPQKQRSIVVAPQRMPSAGQAQSMAQALTALQSSSWSQSNELSAAVKAKPDPNATTKVPPASSYPSSLRKAQLSRSAFQQIEDTQEKLDNFKVILTDPARVVTPFGRAIDRAMSTSWRGRATEASTFRQGVESYLDVLADRVRLIEKSETKLSGRSATIPVTVQNNLVQGVDHLVLRLTSQQPTRLKIGDGPYTEQPITISGGHSQSVKFTTTANANGRATVVAQLFTEEGRAYGPAVTFDVNVTEITPTVMLVIAGGVLLLVLAGFRMYTQRKRLAAQQAEEESQSGPEGPGSTAEGRGLNEAADDAVETGDTAGSATAPAEESAAQAGEDDPEHASDPAPDTAPESPDPSGTGEKVDR</sequence>
<feature type="region of interest" description="Disordered" evidence="1">
    <location>
        <begin position="494"/>
        <end position="519"/>
    </location>
</feature>
<dbReference type="EMBL" id="MLYP01000039">
    <property type="protein sequence ID" value="OIJ91950.1"/>
    <property type="molecule type" value="Genomic_DNA"/>
</dbReference>
<gene>
    <name evidence="3" type="ORF">BIV24_14360</name>
</gene>
<accession>A0A1S2PE63</accession>
<organism evidence="3 4">
    <name type="scientific">Streptomyces colonosanans</name>
    <dbReference type="NCBI Taxonomy" id="1428652"/>
    <lineage>
        <taxon>Bacteria</taxon>
        <taxon>Bacillati</taxon>
        <taxon>Actinomycetota</taxon>
        <taxon>Actinomycetes</taxon>
        <taxon>Kitasatosporales</taxon>
        <taxon>Streptomycetaceae</taxon>
        <taxon>Streptomyces</taxon>
    </lineage>
</organism>
<keyword evidence="2" id="KW-0472">Membrane</keyword>
<comment type="caution">
    <text evidence="3">The sequence shown here is derived from an EMBL/GenBank/DDBJ whole genome shotgun (WGS) entry which is preliminary data.</text>
</comment>
<dbReference type="Proteomes" id="UP000179935">
    <property type="component" value="Unassembled WGS sequence"/>
</dbReference>
<keyword evidence="2" id="KW-0812">Transmembrane</keyword>
<feature type="transmembrane region" description="Helical" evidence="2">
    <location>
        <begin position="704"/>
        <end position="723"/>
    </location>
</feature>
<dbReference type="STRING" id="1428652.BIV24_14360"/>
<feature type="region of interest" description="Disordered" evidence="1">
    <location>
        <begin position="731"/>
        <end position="813"/>
    </location>
</feature>
<proteinExistence type="predicted"/>
<evidence type="ECO:0000313" key="4">
    <source>
        <dbReference type="Proteomes" id="UP000179935"/>
    </source>
</evidence>
<keyword evidence="2" id="KW-1133">Transmembrane helix</keyword>
<dbReference type="InterPro" id="IPR010916">
    <property type="entry name" value="TonB_box_CS"/>
</dbReference>
<name>A0A1S2PE63_9ACTN</name>
<evidence type="ECO:0000256" key="1">
    <source>
        <dbReference type="SAM" id="MobiDB-lite"/>
    </source>
</evidence>
<evidence type="ECO:0000256" key="2">
    <source>
        <dbReference type="SAM" id="Phobius"/>
    </source>
</evidence>
<keyword evidence="4" id="KW-1185">Reference proteome</keyword>
<protein>
    <submittedName>
        <fullName evidence="3">Uncharacterized protein</fullName>
    </submittedName>
</protein>
<reference evidence="3 4" key="1">
    <citation type="submission" date="2016-10" db="EMBL/GenBank/DDBJ databases">
        <title>Genome sequence of Streptomyces sp. MUSC 93.</title>
        <authorList>
            <person name="Lee L.-H."/>
            <person name="Ser H.-L."/>
            <person name="Law J.W.-F."/>
        </authorList>
    </citation>
    <scope>NUCLEOTIDE SEQUENCE [LARGE SCALE GENOMIC DNA]</scope>
    <source>
        <strain evidence="3 4">MUSC 93</strain>
    </source>
</reference>
<dbReference type="AlphaFoldDB" id="A0A1S2PE63"/>